<evidence type="ECO:0000256" key="4">
    <source>
        <dbReference type="SAM" id="MobiDB-lite"/>
    </source>
</evidence>
<dbReference type="InterPro" id="IPR036736">
    <property type="entry name" value="ACP-like_sf"/>
</dbReference>
<dbReference type="FunFam" id="1.10.1200.10:FF:000005">
    <property type="entry name" value="Nonribosomal peptide synthetase 1"/>
    <property type="match status" value="1"/>
</dbReference>
<dbReference type="Gene3D" id="3.30.559.30">
    <property type="entry name" value="Nonribosomal peptide synthetase, condensation domain"/>
    <property type="match status" value="1"/>
</dbReference>
<organism evidence="6 7">
    <name type="scientific">Sulfidibacter corallicola</name>
    <dbReference type="NCBI Taxonomy" id="2818388"/>
    <lineage>
        <taxon>Bacteria</taxon>
        <taxon>Pseudomonadati</taxon>
        <taxon>Acidobacteriota</taxon>
        <taxon>Holophagae</taxon>
        <taxon>Acanthopleuribacterales</taxon>
        <taxon>Acanthopleuribacteraceae</taxon>
        <taxon>Sulfidibacter</taxon>
    </lineage>
</organism>
<reference evidence="6" key="1">
    <citation type="submission" date="2021-03" db="EMBL/GenBank/DDBJ databases">
        <title>Acanthopleuribacteraceae sp. M133.</title>
        <authorList>
            <person name="Wang G."/>
        </authorList>
    </citation>
    <scope>NUCLEOTIDE SEQUENCE</scope>
    <source>
        <strain evidence="6">M133</strain>
    </source>
</reference>
<dbReference type="InterPro" id="IPR025110">
    <property type="entry name" value="AMP-bd_C"/>
</dbReference>
<dbReference type="FunFam" id="3.40.50.12780:FF:000012">
    <property type="entry name" value="Non-ribosomal peptide synthetase"/>
    <property type="match status" value="1"/>
</dbReference>
<dbReference type="GO" id="GO:0047527">
    <property type="term" value="F:2,3-dihydroxybenzoate-serine ligase activity"/>
    <property type="evidence" value="ECO:0007669"/>
    <property type="project" value="TreeGrafter"/>
</dbReference>
<dbReference type="Gene3D" id="3.30.559.10">
    <property type="entry name" value="Chloramphenicol acetyltransferase-like domain"/>
    <property type="match status" value="1"/>
</dbReference>
<accession>A0A8A4TN56</accession>
<dbReference type="SUPFAM" id="SSF47336">
    <property type="entry name" value="ACP-like"/>
    <property type="match status" value="1"/>
</dbReference>
<comment type="cofactor">
    <cofactor evidence="1">
        <name>pantetheine 4'-phosphate</name>
        <dbReference type="ChEBI" id="CHEBI:47942"/>
    </cofactor>
</comment>
<dbReference type="InterPro" id="IPR020806">
    <property type="entry name" value="PKS_PP-bd"/>
</dbReference>
<evidence type="ECO:0000313" key="6">
    <source>
        <dbReference type="EMBL" id="QTD50358.1"/>
    </source>
</evidence>
<evidence type="ECO:0000259" key="5">
    <source>
        <dbReference type="PROSITE" id="PS50075"/>
    </source>
</evidence>
<dbReference type="InterPro" id="IPR023213">
    <property type="entry name" value="CAT-like_dom_sf"/>
</dbReference>
<feature type="region of interest" description="Disordered" evidence="4">
    <location>
        <begin position="1116"/>
        <end position="1145"/>
    </location>
</feature>
<name>A0A8A4TN56_SULCO</name>
<dbReference type="InterPro" id="IPR006162">
    <property type="entry name" value="Ppantetheine_attach_site"/>
</dbReference>
<keyword evidence="3" id="KW-0597">Phosphoprotein</keyword>
<dbReference type="InterPro" id="IPR010071">
    <property type="entry name" value="AA_adenyl_dom"/>
</dbReference>
<dbReference type="KEGG" id="scor:J3U87_32640"/>
<keyword evidence="7" id="KW-1185">Reference proteome</keyword>
<dbReference type="Gene3D" id="3.40.50.980">
    <property type="match status" value="2"/>
</dbReference>
<dbReference type="GO" id="GO:0043041">
    <property type="term" value="P:amino acid activation for nonribosomal peptide biosynthetic process"/>
    <property type="evidence" value="ECO:0007669"/>
    <property type="project" value="TreeGrafter"/>
</dbReference>
<keyword evidence="2" id="KW-0596">Phosphopantetheine</keyword>
<dbReference type="Pfam" id="PF00668">
    <property type="entry name" value="Condensation"/>
    <property type="match status" value="1"/>
</dbReference>
<proteinExistence type="predicted"/>
<dbReference type="GO" id="GO:0031177">
    <property type="term" value="F:phosphopantetheine binding"/>
    <property type="evidence" value="ECO:0007669"/>
    <property type="project" value="InterPro"/>
</dbReference>
<dbReference type="PROSITE" id="PS00012">
    <property type="entry name" value="PHOSPHOPANTETHEINE"/>
    <property type="match status" value="1"/>
</dbReference>
<feature type="domain" description="Carrier" evidence="5">
    <location>
        <begin position="1043"/>
        <end position="1118"/>
    </location>
</feature>
<dbReference type="RefSeq" id="WP_237379989.1">
    <property type="nucleotide sequence ID" value="NZ_CP071793.1"/>
</dbReference>
<dbReference type="Gene3D" id="3.30.300.30">
    <property type="match status" value="1"/>
</dbReference>
<dbReference type="Pfam" id="PF00550">
    <property type="entry name" value="PP-binding"/>
    <property type="match status" value="1"/>
</dbReference>
<dbReference type="SUPFAM" id="SSF56801">
    <property type="entry name" value="Acetyl-CoA synthetase-like"/>
    <property type="match status" value="1"/>
</dbReference>
<dbReference type="PANTHER" id="PTHR45527">
    <property type="entry name" value="NONRIBOSOMAL PEPTIDE SYNTHETASE"/>
    <property type="match status" value="1"/>
</dbReference>
<sequence>MTHDRLPKDLVSRIKALPEDQRSAMLAKLMRTTEPAANGRDRPAVSKDLNGSQVKEAGTADATHVKEAPLTPIQSRLLFLQQLEGPNAAYHIQFAFALQGPLDPAALHRALLRVIARHEPLRARFDTREGRQVQRILADPQVTWRVNDMGEIPPERHETAVAEAIAKDELDPFDLTKQPPIRVTVLRTAEKHHVLIVNVHHLAFDGWSGNLLFQEWSGFYRDELGLAAAHPPELKLSYSEFASHQLPRNHADEDGLIAYWRDRLKGASTLLDLPTDRPYPNPRGFEGGMVRTRLSETLTRGLTRLAAREGATLFAALLASWGALLRRLCGATDVLLAVPHNGRGDRAHETLIGPFVNTLVARVDPDPHESFRASIRQAQATMAGALRHADLPFERLVEALDLPRDMRHMPLVQAGIVLQNQPVAPLSLPDLTITRLPADQRTAKYDLNLICIPDGNELDVALEYHADLFERETASRWLGYWTFLLEGAFAHPDTSLAELPLVPSEILAQVHEGWHRTRLDDPDPRPIHALVAERATNHSDRPALVFGDHELSYGELNRRANQLATLLRTRGAGPEALVGVALERGFEMVISLLAVLKTGAAYLPLDPNSPHERLVQVIRDARPLLVVTQGSHERCLPPGECDMLSLDRVPNPQETPEAQPPRDEVHPDMPAYVIYTSGSTGTPEGVVVTHGAIRNRLRWMQDYFGLRVGERVLLKTPFTFDVSVGEFFWPLTVGSTLVIAKPLSHYEPDYLADLIVAHRVTTAHFVPSMLSVLLDQVELNPRSDFPLQRMICSGEVLPAALASRFHRVLNAALYNLYGLTETTIYVSAWKCRPGASEDRVPIGYPIDNVQLHVTDQGLRRQPPDVAGELVIGGVGLARGYAGHPRQTAISFVPDPFSEEAGARLYRTGDLVRRSEDGRLHFLGRIDRQIKIRGYRVEPAEIESALLHHPVVAEAAVVPALDRQNIPSLVAWLRLVPGLTAAPYRVDDLRTWLAERLPEYMVPAYLLQREHMPLTASGKLDRQTLSESAAKTIRNPPGQKTNIAPQGPYETAVAEIWCDILQIDRVDATDHFFRIGGHSLLAATVLNRLGKRFGVRLPVRTLFEAPVLRAFARKIETAQKGPHQRHQQTDSTSDEKNSPKRESGLL</sequence>
<dbReference type="GO" id="GO:0009366">
    <property type="term" value="C:enterobactin synthetase complex"/>
    <property type="evidence" value="ECO:0007669"/>
    <property type="project" value="TreeGrafter"/>
</dbReference>
<dbReference type="GO" id="GO:0009239">
    <property type="term" value="P:enterobactin biosynthetic process"/>
    <property type="evidence" value="ECO:0007669"/>
    <property type="project" value="TreeGrafter"/>
</dbReference>
<dbReference type="CDD" id="cd19531">
    <property type="entry name" value="LCL_NRPS-like"/>
    <property type="match status" value="1"/>
</dbReference>
<evidence type="ECO:0000313" key="7">
    <source>
        <dbReference type="Proteomes" id="UP000663929"/>
    </source>
</evidence>
<dbReference type="Proteomes" id="UP000663929">
    <property type="component" value="Chromosome"/>
</dbReference>
<dbReference type="GO" id="GO:0005829">
    <property type="term" value="C:cytosol"/>
    <property type="evidence" value="ECO:0007669"/>
    <property type="project" value="TreeGrafter"/>
</dbReference>
<dbReference type="FunFam" id="3.40.50.980:FF:000001">
    <property type="entry name" value="Non-ribosomal peptide synthetase"/>
    <property type="match status" value="1"/>
</dbReference>
<dbReference type="PROSITE" id="PS50075">
    <property type="entry name" value="CARRIER"/>
    <property type="match status" value="1"/>
</dbReference>
<dbReference type="Gene3D" id="2.30.38.10">
    <property type="entry name" value="Luciferase, Domain 3"/>
    <property type="match status" value="1"/>
</dbReference>
<evidence type="ECO:0000256" key="1">
    <source>
        <dbReference type="ARBA" id="ARBA00001957"/>
    </source>
</evidence>
<dbReference type="InterPro" id="IPR009081">
    <property type="entry name" value="PP-bd_ACP"/>
</dbReference>
<protein>
    <submittedName>
        <fullName evidence="6">Amino acid adenylation domain-containing protein</fullName>
    </submittedName>
</protein>
<evidence type="ECO:0000256" key="3">
    <source>
        <dbReference type="ARBA" id="ARBA00022553"/>
    </source>
</evidence>
<evidence type="ECO:0000256" key="2">
    <source>
        <dbReference type="ARBA" id="ARBA00022450"/>
    </source>
</evidence>
<dbReference type="InterPro" id="IPR045851">
    <property type="entry name" value="AMP-bd_C_sf"/>
</dbReference>
<dbReference type="Gene3D" id="3.40.50.1820">
    <property type="entry name" value="alpha/beta hydrolase"/>
    <property type="match status" value="1"/>
</dbReference>
<dbReference type="PANTHER" id="PTHR45527:SF1">
    <property type="entry name" value="FATTY ACID SYNTHASE"/>
    <property type="match status" value="1"/>
</dbReference>
<dbReference type="InterPro" id="IPR001242">
    <property type="entry name" value="Condensation_dom"/>
</dbReference>
<gene>
    <name evidence="6" type="ORF">J3U87_32640</name>
</gene>
<dbReference type="SMART" id="SM00823">
    <property type="entry name" value="PKS_PP"/>
    <property type="match status" value="1"/>
</dbReference>
<dbReference type="EMBL" id="CP071793">
    <property type="protein sequence ID" value="QTD50358.1"/>
    <property type="molecule type" value="Genomic_DNA"/>
</dbReference>
<dbReference type="NCBIfam" id="TIGR01733">
    <property type="entry name" value="AA-adenyl-dom"/>
    <property type="match status" value="1"/>
</dbReference>
<dbReference type="AlphaFoldDB" id="A0A8A4TN56"/>
<dbReference type="Pfam" id="PF00501">
    <property type="entry name" value="AMP-binding"/>
    <property type="match status" value="1"/>
</dbReference>
<dbReference type="CDD" id="cd17646">
    <property type="entry name" value="A_NRPS_AB3403-like"/>
    <property type="match status" value="1"/>
</dbReference>
<dbReference type="SUPFAM" id="SSF52777">
    <property type="entry name" value="CoA-dependent acyltransferases"/>
    <property type="match status" value="2"/>
</dbReference>
<feature type="compositionally biased region" description="Basic and acidic residues" evidence="4">
    <location>
        <begin position="1132"/>
        <end position="1145"/>
    </location>
</feature>
<dbReference type="InterPro" id="IPR029058">
    <property type="entry name" value="AB_hydrolase_fold"/>
</dbReference>
<dbReference type="InterPro" id="IPR000873">
    <property type="entry name" value="AMP-dep_synth/lig_dom"/>
</dbReference>
<dbReference type="Pfam" id="PF13193">
    <property type="entry name" value="AMP-binding_C"/>
    <property type="match status" value="1"/>
</dbReference>